<reference evidence="6" key="3">
    <citation type="submission" date="2022-06" db="UniProtKB">
        <authorList>
            <consortium name="EnsemblMetazoa"/>
        </authorList>
    </citation>
    <scope>IDENTIFICATION</scope>
</reference>
<feature type="region of interest" description="Disordered" evidence="3">
    <location>
        <begin position="1"/>
        <end position="81"/>
    </location>
</feature>
<dbReference type="OrthoDB" id="445677at2759"/>
<evidence type="ECO:0000313" key="7">
    <source>
        <dbReference type="Proteomes" id="UP000070412"/>
    </source>
</evidence>
<feature type="compositionally biased region" description="Low complexity" evidence="3">
    <location>
        <begin position="117"/>
        <end position="141"/>
    </location>
</feature>
<feature type="compositionally biased region" description="Polar residues" evidence="3">
    <location>
        <begin position="11"/>
        <end position="23"/>
    </location>
</feature>
<evidence type="ECO:0000256" key="1">
    <source>
        <dbReference type="ARBA" id="ARBA00019033"/>
    </source>
</evidence>
<evidence type="ECO:0000256" key="3">
    <source>
        <dbReference type="SAM" id="MobiDB-lite"/>
    </source>
</evidence>
<evidence type="ECO:0000313" key="6">
    <source>
        <dbReference type="EnsemblMetazoa" id="KAF7488455.1"/>
    </source>
</evidence>
<feature type="region of interest" description="Disordered" evidence="3">
    <location>
        <begin position="117"/>
        <end position="148"/>
    </location>
</feature>
<dbReference type="InterPro" id="IPR011421">
    <property type="entry name" value="BCNT-C"/>
</dbReference>
<evidence type="ECO:0000259" key="4">
    <source>
        <dbReference type="PROSITE" id="PS51279"/>
    </source>
</evidence>
<dbReference type="PANTHER" id="PTHR48407">
    <property type="entry name" value="CRANIOFACIAL DEVELOPMENT PROTEIN 1"/>
    <property type="match status" value="1"/>
</dbReference>
<reference evidence="7" key="1">
    <citation type="journal article" date="2020" name="PLoS Negl. Trop. Dis.">
        <title>High-quality nuclear genome for Sarcoptes scabiei-A critical resource for a neglected parasite.</title>
        <authorList>
            <person name="Korhonen P.K."/>
            <person name="Gasser R.B."/>
            <person name="Ma G."/>
            <person name="Wang T."/>
            <person name="Stroehlein A.J."/>
            <person name="Young N.D."/>
            <person name="Ang C.S."/>
            <person name="Fernando D.D."/>
            <person name="Lu H.C."/>
            <person name="Taylor S."/>
            <person name="Reynolds S.L."/>
            <person name="Mofiz E."/>
            <person name="Najaraj S.H."/>
            <person name="Gowda H."/>
            <person name="Madugundu A."/>
            <person name="Renuse S."/>
            <person name="Holt D."/>
            <person name="Pandey A."/>
            <person name="Papenfuss A.T."/>
            <person name="Fischer K."/>
        </authorList>
    </citation>
    <scope>NUCLEOTIDE SEQUENCE [LARGE SCALE GENOMIC DNA]</scope>
</reference>
<dbReference type="Proteomes" id="UP000070412">
    <property type="component" value="Unassembled WGS sequence"/>
</dbReference>
<gene>
    <name evidence="5" type="ORF">SSS_2386</name>
</gene>
<dbReference type="PANTHER" id="PTHR48407:SF1">
    <property type="entry name" value="CRANIOFACIAL DEVELOPMENT PROTEIN 1"/>
    <property type="match status" value="1"/>
</dbReference>
<proteinExistence type="predicted"/>
<name>A0A834R1B1_SARSC</name>
<dbReference type="PROSITE" id="PS51279">
    <property type="entry name" value="BCNT_C"/>
    <property type="match status" value="1"/>
</dbReference>
<feature type="compositionally biased region" description="Acidic residues" evidence="3">
    <location>
        <begin position="24"/>
        <end position="41"/>
    </location>
</feature>
<dbReference type="EMBL" id="WVUK01000066">
    <property type="protein sequence ID" value="KAF7488455.1"/>
    <property type="molecule type" value="Genomic_DNA"/>
</dbReference>
<feature type="domain" description="BCNT-C" evidence="4">
    <location>
        <begin position="145"/>
        <end position="226"/>
    </location>
</feature>
<evidence type="ECO:0000313" key="5">
    <source>
        <dbReference type="EMBL" id="KAF7488455.1"/>
    </source>
</evidence>
<dbReference type="InterPro" id="IPR027124">
    <property type="entry name" value="Swc5/CFDP1/2"/>
</dbReference>
<accession>A0A834R1B1</accession>
<dbReference type="Pfam" id="PF07572">
    <property type="entry name" value="BCNT"/>
    <property type="match status" value="1"/>
</dbReference>
<reference evidence="5" key="2">
    <citation type="submission" date="2020-01" db="EMBL/GenBank/DDBJ databases">
        <authorList>
            <person name="Korhonen P.K.K."/>
            <person name="Guangxu M.G."/>
            <person name="Wang T.W."/>
            <person name="Stroehlein A.J.S."/>
            <person name="Young N.D."/>
            <person name="Ang C.-S.A."/>
            <person name="Fernando D.W.F."/>
            <person name="Lu H.L."/>
            <person name="Taylor S.T."/>
            <person name="Ehtesham M.E.M."/>
            <person name="Najaraj S.H.N."/>
            <person name="Harsha G.H.G."/>
            <person name="Madugundu A.M."/>
            <person name="Renuse S.R."/>
            <person name="Holt D.H."/>
            <person name="Pandey A.P."/>
            <person name="Papenfuss A.P."/>
            <person name="Gasser R.B.G."/>
            <person name="Fischer K.F."/>
        </authorList>
    </citation>
    <scope>NUCLEOTIDE SEQUENCE</scope>
    <source>
        <strain evidence="5">SSS_KF_BRIS2020</strain>
    </source>
</reference>
<dbReference type="EnsemblMetazoa" id="SSS_2386s_mrna">
    <property type="protein sequence ID" value="KAF7488455.1"/>
    <property type="gene ID" value="SSS_2386"/>
</dbReference>
<organism evidence="5">
    <name type="scientific">Sarcoptes scabiei</name>
    <name type="common">Itch mite</name>
    <name type="synonym">Acarus scabiei</name>
    <dbReference type="NCBI Taxonomy" id="52283"/>
    <lineage>
        <taxon>Eukaryota</taxon>
        <taxon>Metazoa</taxon>
        <taxon>Ecdysozoa</taxon>
        <taxon>Arthropoda</taxon>
        <taxon>Chelicerata</taxon>
        <taxon>Arachnida</taxon>
        <taxon>Acari</taxon>
        <taxon>Acariformes</taxon>
        <taxon>Sarcoptiformes</taxon>
        <taxon>Astigmata</taxon>
        <taxon>Psoroptidia</taxon>
        <taxon>Sarcoptoidea</taxon>
        <taxon>Sarcoptidae</taxon>
        <taxon>Sarcoptinae</taxon>
        <taxon>Sarcoptes</taxon>
    </lineage>
</organism>
<feature type="compositionally biased region" description="Basic and acidic residues" evidence="3">
    <location>
        <begin position="54"/>
        <end position="65"/>
    </location>
</feature>
<sequence length="232" mass="26603">MDDFKKDQDPNESSIVETKNNYIDNDDDDDEDDDDEDDEDYVPGAKDDNDNESDDKLWDMFKNDNSKSSSGSSSKETSDKLEKIDNSLAASMQTKTIDVREKSDSIKANVGFISSSIPKSSASNSHSQKNITISPIESSSKPIKRANSNNLTNILDQFNKKKPKMNILTKSLHDWNDFKASNSIEEELDQHNRSRGSYLERQAFLMRTDLREFEQEKSMRDRIRKLRDLNNL</sequence>
<protein>
    <recommendedName>
        <fullName evidence="1">Craniofacial development protein 1</fullName>
    </recommendedName>
    <alternativeName>
        <fullName evidence="2">Bucentaur</fullName>
    </alternativeName>
</protein>
<keyword evidence="7" id="KW-1185">Reference proteome</keyword>
<dbReference type="AlphaFoldDB" id="A0A834R1B1"/>
<feature type="compositionally biased region" description="Low complexity" evidence="3">
    <location>
        <begin position="66"/>
        <end position="75"/>
    </location>
</feature>
<evidence type="ECO:0000256" key="2">
    <source>
        <dbReference type="ARBA" id="ARBA00030244"/>
    </source>
</evidence>